<feature type="compositionally biased region" description="Low complexity" evidence="1">
    <location>
        <begin position="278"/>
        <end position="287"/>
    </location>
</feature>
<keyword evidence="3" id="KW-1185">Reference proteome</keyword>
<dbReference type="EMBL" id="JBICBT010001115">
    <property type="protein sequence ID" value="KAL3082235.1"/>
    <property type="molecule type" value="Genomic_DNA"/>
</dbReference>
<evidence type="ECO:0000313" key="2">
    <source>
        <dbReference type="EMBL" id="KAL3082235.1"/>
    </source>
</evidence>
<gene>
    <name evidence="2" type="ORF">niasHT_036719</name>
</gene>
<feature type="compositionally biased region" description="Low complexity" evidence="1">
    <location>
        <begin position="251"/>
        <end position="265"/>
    </location>
</feature>
<sequence length="419" mass="45268">MIEHGTHTLLDKDWKYVAGCYWQNIRRKVFYKNLINNIWYTVCREESIRRLAKLRAGAAKQPRPAQQMELDDAVSDIIGRRGPNTLKTVLRSYNKWHEDEDEQQQHNQHVQLQQAKSYLGCHESTELLLASNQATLAQLVQNATSSAAAAGAVVAFPSSSPSSSSLSASSTPAKLLMLDKYHHQTPPPHHLPILHHHQHHQLQHRQQSPASSVVPPLSLPLFPAAAVGSGHRLASFSAPSVLVGVGMAHSKQQQQPSTTTSSTTTAHIVHTYGGSGGSASTSSTAANDGGGNSSALLGKLVTRTHSLLLNGTFDGMANEFERQIKQLITGYKAWMFDQLFQQQDYNEEDEGGTDQTVVAFSTGNNNGTATDGTGMASSSSNITTALAAGAIRTTNLRANRPSSSLAAGANAKRARMMFQ</sequence>
<accession>A0ABD2IWP5</accession>
<reference evidence="2 3" key="1">
    <citation type="submission" date="2024-10" db="EMBL/GenBank/DDBJ databases">
        <authorList>
            <person name="Kim D."/>
        </authorList>
    </citation>
    <scope>NUCLEOTIDE SEQUENCE [LARGE SCALE GENOMIC DNA]</scope>
    <source>
        <strain evidence="2">BH-2024</strain>
    </source>
</reference>
<proteinExistence type="predicted"/>
<evidence type="ECO:0000256" key="1">
    <source>
        <dbReference type="SAM" id="MobiDB-lite"/>
    </source>
</evidence>
<feature type="region of interest" description="Disordered" evidence="1">
    <location>
        <begin position="251"/>
        <end position="289"/>
    </location>
</feature>
<protein>
    <submittedName>
        <fullName evidence="2">Uncharacterized protein</fullName>
    </submittedName>
</protein>
<dbReference type="Proteomes" id="UP001620626">
    <property type="component" value="Unassembled WGS sequence"/>
</dbReference>
<evidence type="ECO:0000313" key="3">
    <source>
        <dbReference type="Proteomes" id="UP001620626"/>
    </source>
</evidence>
<dbReference type="AlphaFoldDB" id="A0ABD2IWP5"/>
<name>A0ABD2IWP5_9BILA</name>
<comment type="caution">
    <text evidence="2">The sequence shown here is derived from an EMBL/GenBank/DDBJ whole genome shotgun (WGS) entry which is preliminary data.</text>
</comment>
<organism evidence="2 3">
    <name type="scientific">Heterodera trifolii</name>
    <dbReference type="NCBI Taxonomy" id="157864"/>
    <lineage>
        <taxon>Eukaryota</taxon>
        <taxon>Metazoa</taxon>
        <taxon>Ecdysozoa</taxon>
        <taxon>Nematoda</taxon>
        <taxon>Chromadorea</taxon>
        <taxon>Rhabditida</taxon>
        <taxon>Tylenchina</taxon>
        <taxon>Tylenchomorpha</taxon>
        <taxon>Tylenchoidea</taxon>
        <taxon>Heteroderidae</taxon>
        <taxon>Heteroderinae</taxon>
        <taxon>Heterodera</taxon>
    </lineage>
</organism>